<evidence type="ECO:0000256" key="1">
    <source>
        <dbReference type="SAM" id="MobiDB-lite"/>
    </source>
</evidence>
<name>E3J3J9_PSEI1</name>
<feature type="compositionally biased region" description="Basic and acidic residues" evidence="1">
    <location>
        <begin position="60"/>
        <end position="77"/>
    </location>
</feature>
<accession>E3J3J9</accession>
<dbReference type="Proteomes" id="UP000002484">
    <property type="component" value="Chromosome"/>
</dbReference>
<evidence type="ECO:0000313" key="3">
    <source>
        <dbReference type="Proteomes" id="UP000002484"/>
    </source>
</evidence>
<dbReference type="SUPFAM" id="SSF48452">
    <property type="entry name" value="TPR-like"/>
    <property type="match status" value="1"/>
</dbReference>
<keyword evidence="3" id="KW-1185">Reference proteome</keyword>
<dbReference type="InParanoid" id="E3J3J9"/>
<dbReference type="InterPro" id="IPR011990">
    <property type="entry name" value="TPR-like_helical_dom_sf"/>
</dbReference>
<dbReference type="eggNOG" id="COG2909">
    <property type="taxonomic scope" value="Bacteria"/>
</dbReference>
<evidence type="ECO:0000313" key="2">
    <source>
        <dbReference type="EMBL" id="ADP78201.1"/>
    </source>
</evidence>
<dbReference type="STRING" id="298654.FraEuI1c_0113"/>
<sequence>MPPATGGLPQEPSDDSDDAGHTPADDTTAERPAADGRGIVIPPARRSPDDYPADYPRLTGRHERAHAARGPGDRAPGDRAASGQATGAHPVPIRPASPLLATAALFTTPPAATRPAGRASVDRVVDLPAKPRPLDTGRPVRAAEAAFAAGGTGALIGVGQPVGKETTAKTTPSPPAASCGADDSGTGTSDRRQFHRIAGAVIGALLIEGQILEVSGMLAASPVQLALDRAEHILTQALGAHEIIPPAHILAQTARLHRGLERLARRRMPDSQWRRLRLLAGRVAVLRADAAFKQGNVTAARVLTAQGYAAGLAAGDGPLCGSAREVGAVTEFYDGRPDEALRLARDGQRHVGSGPVRARLVCQEARALAALGDVQGAAKALDQAYDLADQISPDRWGRPGPSFDEFNPVEVAYNATTALCLLGRPRTAEQHAELALPKLDAMDAPGFRSVIRLDLSLALARAGRLELERVCHLASEAIQISWGRTVSSVSSRADQLLEATRVHGEVPEVRDLAALVREWQRSAAQQSPAAGLATTQLSTGQLAGAAIVAAGGVTLAKAAGRTTKAATKMITSGDTEPGLTHPEASD</sequence>
<dbReference type="HOGENOM" id="CLU_577158_0_0_11"/>
<feature type="region of interest" description="Disordered" evidence="1">
    <location>
        <begin position="163"/>
        <end position="190"/>
    </location>
</feature>
<organism evidence="2 3">
    <name type="scientific">Pseudofrankia inefficax (strain DSM 45817 / CECT 9037 / DDB 130130 / EuI1c)</name>
    <name type="common">Frankia inefficax</name>
    <dbReference type="NCBI Taxonomy" id="298654"/>
    <lineage>
        <taxon>Bacteria</taxon>
        <taxon>Bacillati</taxon>
        <taxon>Actinomycetota</taxon>
        <taxon>Actinomycetes</taxon>
        <taxon>Frankiales</taxon>
        <taxon>Frankiaceae</taxon>
        <taxon>Pseudofrankia</taxon>
    </lineage>
</organism>
<dbReference type="KEGG" id="fri:FraEuI1c_0113"/>
<gene>
    <name evidence="2" type="ordered locus">FraEuI1c_0113</name>
</gene>
<dbReference type="RefSeq" id="WP_013421324.1">
    <property type="nucleotide sequence ID" value="NC_014666.1"/>
</dbReference>
<feature type="region of interest" description="Disordered" evidence="1">
    <location>
        <begin position="1"/>
        <end position="90"/>
    </location>
</feature>
<dbReference type="EMBL" id="CP002299">
    <property type="protein sequence ID" value="ADP78201.1"/>
    <property type="molecule type" value="Genomic_DNA"/>
</dbReference>
<proteinExistence type="predicted"/>
<dbReference type="AlphaFoldDB" id="E3J3J9"/>
<dbReference type="Gene3D" id="1.25.40.10">
    <property type="entry name" value="Tetratricopeptide repeat domain"/>
    <property type="match status" value="1"/>
</dbReference>
<protein>
    <submittedName>
        <fullName evidence="2">Uncharacterized protein</fullName>
    </submittedName>
</protein>
<feature type="compositionally biased region" description="Basic and acidic residues" evidence="1">
    <location>
        <begin position="18"/>
        <end position="34"/>
    </location>
</feature>
<reference evidence="2 3" key="1">
    <citation type="submission" date="2010-10" db="EMBL/GenBank/DDBJ databases">
        <title>Complete sequence of Frankia sp. EuI1c.</title>
        <authorList>
            <consortium name="US DOE Joint Genome Institute"/>
            <person name="Lucas S."/>
            <person name="Copeland A."/>
            <person name="Lapidus A."/>
            <person name="Cheng J.-F."/>
            <person name="Bruce D."/>
            <person name="Goodwin L."/>
            <person name="Pitluck S."/>
            <person name="Chertkov O."/>
            <person name="Detter J.C."/>
            <person name="Han C."/>
            <person name="Tapia R."/>
            <person name="Land M."/>
            <person name="Hauser L."/>
            <person name="Jeffries C."/>
            <person name="Kyrpides N."/>
            <person name="Ivanova N."/>
            <person name="Mikhailova N."/>
            <person name="Beauchemin N."/>
            <person name="Sen A."/>
            <person name="Sur S.A."/>
            <person name="Gtari M."/>
            <person name="Wall L."/>
            <person name="Tisa L."/>
            <person name="Woyke T."/>
        </authorList>
    </citation>
    <scope>NUCLEOTIDE SEQUENCE [LARGE SCALE GENOMIC DNA]</scope>
    <source>
        <strain evidence="3">DSM 45817 / CECT 9037 / EuI1c</strain>
    </source>
</reference>